<protein>
    <submittedName>
        <fullName evidence="2">Acetyltransferase (GNAT) family protein</fullName>
    </submittedName>
</protein>
<feature type="domain" description="N-acetyltransferase" evidence="1">
    <location>
        <begin position="6"/>
        <end position="150"/>
    </location>
</feature>
<dbReference type="SUPFAM" id="SSF55729">
    <property type="entry name" value="Acyl-CoA N-acyltransferases (Nat)"/>
    <property type="match status" value="1"/>
</dbReference>
<keyword evidence="2" id="KW-0808">Transferase</keyword>
<comment type="caution">
    <text evidence="2">The sequence shown here is derived from an EMBL/GenBank/DDBJ whole genome shotgun (WGS) entry which is preliminary data.</text>
</comment>
<dbReference type="OrthoDB" id="226313at2"/>
<evidence type="ECO:0000313" key="3">
    <source>
        <dbReference type="Proteomes" id="UP000317238"/>
    </source>
</evidence>
<name>A0A5C5Y4T3_9PLAN</name>
<dbReference type="PROSITE" id="PS51186">
    <property type="entry name" value="GNAT"/>
    <property type="match status" value="1"/>
</dbReference>
<gene>
    <name evidence="2" type="ORF">Pan14r_20150</name>
</gene>
<dbReference type="Gene3D" id="3.40.630.30">
    <property type="match status" value="1"/>
</dbReference>
<dbReference type="InterPro" id="IPR000182">
    <property type="entry name" value="GNAT_dom"/>
</dbReference>
<organism evidence="2 3">
    <name type="scientific">Crateriforma conspicua</name>
    <dbReference type="NCBI Taxonomy" id="2527996"/>
    <lineage>
        <taxon>Bacteria</taxon>
        <taxon>Pseudomonadati</taxon>
        <taxon>Planctomycetota</taxon>
        <taxon>Planctomycetia</taxon>
        <taxon>Planctomycetales</taxon>
        <taxon>Planctomycetaceae</taxon>
        <taxon>Crateriforma</taxon>
    </lineage>
</organism>
<dbReference type="Pfam" id="PF13673">
    <property type="entry name" value="Acetyltransf_10"/>
    <property type="match status" value="1"/>
</dbReference>
<accession>A0A5C5Y4T3</accession>
<sequence length="701" mass="79678">MSDDDLEIRSVASDDELEAVKNLYLTQKGLLGFLPDGAFQQRAYSGQILVAWVEGEAAGYVLFATNQRYEVRIAHLCVSSEHRNQKIAKHLIASLVRLHPTYSRIRLNCRADYDAARIWPRLGFSELNRFPGKKLDGSELIAFGLAINETPLFDSLDESEEVVTVVCDTMVCIDIEDDNRPHHKLSNGLRADWLVDQINLRVTSEIFADLGRQDEPLRTDMTSAVKSGWDQVAADHLEVEQQLQEIRQIMGDPRDASCASDQRHLAIAAATEAAAFVTRDEEVLEFREQILSSTGLRIISPSEFITEYDSVLNSHRYQYRELTRSGIERSRVVRIDEFDLQLFINQDGGEGLRTFRAELSGMLAEPREWEIYRISSRTNENVALLVVRVLKDGVRELHRLRLNRNFVGTRFGRVLGEYLADQPLGAWRSGERRVVRTTDPWPSPLVLGACSRRGWSEADGSTWRLSLPGRWSKDALDAELASLQDSDVVPLEVIKPIRELVKLDHSTVGNEPATQRLEHLIHPGKVDFGQLPTWVIPIQPRWAQELFDFRLWDFPLFDPETALVINPDSVYYKRPRNSPTASFGRILWYVSGDAEKGGGRIRACSAVTRRVTGSVKNLFREFQRFGVYEWRHLMDHFGSPDAEGLAIEFTSTELFENPVTLDDVNDVLEKHGMRRQIFASAIAIPDAAFHEIYSQSTRNET</sequence>
<dbReference type="AlphaFoldDB" id="A0A5C5Y4T3"/>
<dbReference type="Proteomes" id="UP000317238">
    <property type="component" value="Unassembled WGS sequence"/>
</dbReference>
<dbReference type="RefSeq" id="WP_146439003.1">
    <property type="nucleotide sequence ID" value="NZ_SJPL01000001.1"/>
</dbReference>
<keyword evidence="3" id="KW-1185">Reference proteome</keyword>
<evidence type="ECO:0000313" key="2">
    <source>
        <dbReference type="EMBL" id="TWT69723.1"/>
    </source>
</evidence>
<dbReference type="InterPro" id="IPR016181">
    <property type="entry name" value="Acyl_CoA_acyltransferase"/>
</dbReference>
<dbReference type="CDD" id="cd04301">
    <property type="entry name" value="NAT_SF"/>
    <property type="match status" value="1"/>
</dbReference>
<dbReference type="GO" id="GO:0016747">
    <property type="term" value="F:acyltransferase activity, transferring groups other than amino-acyl groups"/>
    <property type="evidence" value="ECO:0007669"/>
    <property type="project" value="InterPro"/>
</dbReference>
<evidence type="ECO:0000259" key="1">
    <source>
        <dbReference type="PROSITE" id="PS51186"/>
    </source>
</evidence>
<proteinExistence type="predicted"/>
<dbReference type="EMBL" id="SJPL01000001">
    <property type="protein sequence ID" value="TWT69723.1"/>
    <property type="molecule type" value="Genomic_DNA"/>
</dbReference>
<reference evidence="2 3" key="1">
    <citation type="submission" date="2019-02" db="EMBL/GenBank/DDBJ databases">
        <title>Deep-cultivation of Planctomycetes and their phenomic and genomic characterization uncovers novel biology.</title>
        <authorList>
            <person name="Wiegand S."/>
            <person name="Jogler M."/>
            <person name="Boedeker C."/>
            <person name="Pinto D."/>
            <person name="Vollmers J."/>
            <person name="Rivas-Marin E."/>
            <person name="Kohn T."/>
            <person name="Peeters S.H."/>
            <person name="Heuer A."/>
            <person name="Rast P."/>
            <person name="Oberbeckmann S."/>
            <person name="Bunk B."/>
            <person name="Jeske O."/>
            <person name="Meyerdierks A."/>
            <person name="Storesund J.E."/>
            <person name="Kallscheuer N."/>
            <person name="Luecker S."/>
            <person name="Lage O.M."/>
            <person name="Pohl T."/>
            <person name="Merkel B.J."/>
            <person name="Hornburger P."/>
            <person name="Mueller R.-W."/>
            <person name="Bruemmer F."/>
            <person name="Labrenz M."/>
            <person name="Spormann A.M."/>
            <person name="Op Den Camp H."/>
            <person name="Overmann J."/>
            <person name="Amann R."/>
            <person name="Jetten M.S.M."/>
            <person name="Mascher T."/>
            <person name="Medema M.H."/>
            <person name="Devos D.P."/>
            <person name="Kaster A.-K."/>
            <person name="Ovreas L."/>
            <person name="Rohde M."/>
            <person name="Galperin M.Y."/>
            <person name="Jogler C."/>
        </authorList>
    </citation>
    <scope>NUCLEOTIDE SEQUENCE [LARGE SCALE GENOMIC DNA]</scope>
    <source>
        <strain evidence="2 3">Pan14r</strain>
    </source>
</reference>